<comment type="caution">
    <text evidence="1">The sequence shown here is derived from an EMBL/GenBank/DDBJ whole genome shotgun (WGS) entry which is preliminary data.</text>
</comment>
<proteinExistence type="predicted"/>
<evidence type="ECO:0000313" key="1">
    <source>
        <dbReference type="EMBL" id="KAJ0180650.1"/>
    </source>
</evidence>
<gene>
    <name evidence="1" type="ORF">K1T71_004054</name>
</gene>
<sequence>MNKQIVFILTLAISARGYVTPWSKNSNTLHPVHGLFVKPSDDGTTGDLYVAATEENGVKTQWLTDQPVNFLPTAAAKPHKPPIPITYASSFASAHDEGTTQKRAVVSPPVQYAYALPNPSSSADGVLTPYSYALPALSPPSSETENTSKTPCSIDPAKANFPQYSPYQFFYPQMMAAYTNAISVLRNAGLSEDTANSVMAQTSLWSPYAYPMYIVMDPSAWTETQTPTSSMPTTKTSSEEIQ</sequence>
<name>A0ACC1D9Z1_9NEOP</name>
<reference evidence="1 2" key="1">
    <citation type="journal article" date="2021" name="Front. Genet.">
        <title>Chromosome-Level Genome Assembly Reveals Significant Gene Expansion in the Toll and IMD Signaling Pathways of Dendrolimus kikuchii.</title>
        <authorList>
            <person name="Zhou J."/>
            <person name="Wu P."/>
            <person name="Xiong Z."/>
            <person name="Liu N."/>
            <person name="Zhao N."/>
            <person name="Ji M."/>
            <person name="Qiu Y."/>
            <person name="Yang B."/>
        </authorList>
    </citation>
    <scope>NUCLEOTIDE SEQUENCE [LARGE SCALE GENOMIC DNA]</scope>
    <source>
        <strain evidence="1">Ann1</strain>
    </source>
</reference>
<dbReference type="Proteomes" id="UP000824533">
    <property type="component" value="Linkage Group LG06"/>
</dbReference>
<protein>
    <submittedName>
        <fullName evidence="1">Uncharacterized protein</fullName>
    </submittedName>
</protein>
<keyword evidence="2" id="KW-1185">Reference proteome</keyword>
<organism evidence="1 2">
    <name type="scientific">Dendrolimus kikuchii</name>
    <dbReference type="NCBI Taxonomy" id="765133"/>
    <lineage>
        <taxon>Eukaryota</taxon>
        <taxon>Metazoa</taxon>
        <taxon>Ecdysozoa</taxon>
        <taxon>Arthropoda</taxon>
        <taxon>Hexapoda</taxon>
        <taxon>Insecta</taxon>
        <taxon>Pterygota</taxon>
        <taxon>Neoptera</taxon>
        <taxon>Endopterygota</taxon>
        <taxon>Lepidoptera</taxon>
        <taxon>Glossata</taxon>
        <taxon>Ditrysia</taxon>
        <taxon>Bombycoidea</taxon>
        <taxon>Lasiocampidae</taxon>
        <taxon>Dendrolimus</taxon>
    </lineage>
</organism>
<evidence type="ECO:0000313" key="2">
    <source>
        <dbReference type="Proteomes" id="UP000824533"/>
    </source>
</evidence>
<dbReference type="EMBL" id="CM034392">
    <property type="protein sequence ID" value="KAJ0180650.1"/>
    <property type="molecule type" value="Genomic_DNA"/>
</dbReference>
<accession>A0ACC1D9Z1</accession>